<keyword evidence="3" id="KW-1185">Reference proteome</keyword>
<name>A0A5B7IVU8_PORTR</name>
<organism evidence="2 3">
    <name type="scientific">Portunus trituberculatus</name>
    <name type="common">Swimming crab</name>
    <name type="synonym">Neptunus trituberculatus</name>
    <dbReference type="NCBI Taxonomy" id="210409"/>
    <lineage>
        <taxon>Eukaryota</taxon>
        <taxon>Metazoa</taxon>
        <taxon>Ecdysozoa</taxon>
        <taxon>Arthropoda</taxon>
        <taxon>Crustacea</taxon>
        <taxon>Multicrustacea</taxon>
        <taxon>Malacostraca</taxon>
        <taxon>Eumalacostraca</taxon>
        <taxon>Eucarida</taxon>
        <taxon>Decapoda</taxon>
        <taxon>Pleocyemata</taxon>
        <taxon>Brachyura</taxon>
        <taxon>Eubrachyura</taxon>
        <taxon>Portunoidea</taxon>
        <taxon>Portunidae</taxon>
        <taxon>Portuninae</taxon>
        <taxon>Portunus</taxon>
    </lineage>
</organism>
<feature type="region of interest" description="Disordered" evidence="1">
    <location>
        <begin position="1"/>
        <end position="29"/>
    </location>
</feature>
<gene>
    <name evidence="2" type="ORF">E2C01_081142</name>
</gene>
<protein>
    <submittedName>
        <fullName evidence="2">Uncharacterized protein</fullName>
    </submittedName>
</protein>
<evidence type="ECO:0000313" key="2">
    <source>
        <dbReference type="EMBL" id="MPC86319.1"/>
    </source>
</evidence>
<feature type="compositionally biased region" description="Basic and acidic residues" evidence="1">
    <location>
        <begin position="14"/>
        <end position="29"/>
    </location>
</feature>
<proteinExistence type="predicted"/>
<dbReference type="AlphaFoldDB" id="A0A5B7IVU8"/>
<sequence>MLPAHKLQGQSDDQDYKEGIEGRKGGHEKNTMSSTLYTWNCYEVGQIWWVTRKEKRTGWHGAVKVVVDAT</sequence>
<dbReference type="EMBL" id="VSRR010071101">
    <property type="protein sequence ID" value="MPC86319.1"/>
    <property type="molecule type" value="Genomic_DNA"/>
</dbReference>
<evidence type="ECO:0000256" key="1">
    <source>
        <dbReference type="SAM" id="MobiDB-lite"/>
    </source>
</evidence>
<dbReference type="Proteomes" id="UP000324222">
    <property type="component" value="Unassembled WGS sequence"/>
</dbReference>
<comment type="caution">
    <text evidence="2">The sequence shown here is derived from an EMBL/GenBank/DDBJ whole genome shotgun (WGS) entry which is preliminary data.</text>
</comment>
<reference evidence="2 3" key="1">
    <citation type="submission" date="2019-05" db="EMBL/GenBank/DDBJ databases">
        <title>Another draft genome of Portunus trituberculatus and its Hox gene families provides insights of decapod evolution.</title>
        <authorList>
            <person name="Jeong J.-H."/>
            <person name="Song I."/>
            <person name="Kim S."/>
            <person name="Choi T."/>
            <person name="Kim D."/>
            <person name="Ryu S."/>
            <person name="Kim W."/>
        </authorList>
    </citation>
    <scope>NUCLEOTIDE SEQUENCE [LARGE SCALE GENOMIC DNA]</scope>
    <source>
        <tissue evidence="2">Muscle</tissue>
    </source>
</reference>
<evidence type="ECO:0000313" key="3">
    <source>
        <dbReference type="Proteomes" id="UP000324222"/>
    </source>
</evidence>
<accession>A0A5B7IVU8</accession>